<sequence>MERGIASKSKRRPKLDYISSMPDPILIEILSLLETHEAVRTCILSKRWTTLWTSLTSLSFNFLDFRTGEALPEWDTINNYWDEETWLLYYGRLETEKNDQTRFAQFLNTMLHRREPCELHNFHLSCTDSRSDTNYSDDDIVEKWIHYSSEWIQYALRHNVRKLHFSTRLDESVPTCMFDCSSLERLHLEIYEYSWYHSKGNEVINLPNLKELYLKKVALDASLSKRLFSGCPALEDLCLEECPSRNCHVLSNKLKHKNIYESFSSVKDLEIRGGFYKDLLTDQVLKLRVFRNVESFLIGRFCFSCHLHFLTRVLEHLPNLKKLTLEHDGRYCCGIPLHNGEGEPRARSSIDGGSSTSSSSTDGAPSNSSKNLLSINCKNLSQIKVKYLCNDGSVKRLLDSLMHSTMELPNIKIISSPLSAF</sequence>
<dbReference type="InterPro" id="IPR001810">
    <property type="entry name" value="F-box_dom"/>
</dbReference>
<dbReference type="PROSITE" id="PS50181">
    <property type="entry name" value="FBOX"/>
    <property type="match status" value="1"/>
</dbReference>
<feature type="region of interest" description="Disordered" evidence="1">
    <location>
        <begin position="342"/>
        <end position="369"/>
    </location>
</feature>
<reference evidence="3" key="1">
    <citation type="submission" date="2022-08" db="EMBL/GenBank/DDBJ databases">
        <authorList>
            <person name="Marques A."/>
        </authorList>
    </citation>
    <scope>NUCLEOTIDE SEQUENCE</scope>
    <source>
        <strain evidence="3">RhyPub2mFocal</strain>
        <tissue evidence="3">Leaves</tissue>
    </source>
</reference>
<dbReference type="SUPFAM" id="SSF81383">
    <property type="entry name" value="F-box domain"/>
    <property type="match status" value="1"/>
</dbReference>
<feature type="domain" description="F-box" evidence="2">
    <location>
        <begin position="15"/>
        <end position="63"/>
    </location>
</feature>
<dbReference type="InterPro" id="IPR053781">
    <property type="entry name" value="F-box_AtFBL13-like"/>
</dbReference>
<accession>A0AAV8HBQ1</accession>
<dbReference type="InterPro" id="IPR055411">
    <property type="entry name" value="LRR_FXL15/At3g58940/PEG3-like"/>
</dbReference>
<keyword evidence="4" id="KW-1185">Reference proteome</keyword>
<evidence type="ECO:0000313" key="3">
    <source>
        <dbReference type="EMBL" id="KAJ4813136.1"/>
    </source>
</evidence>
<feature type="compositionally biased region" description="Low complexity" evidence="1">
    <location>
        <begin position="349"/>
        <end position="369"/>
    </location>
</feature>
<dbReference type="SUPFAM" id="SSF52058">
    <property type="entry name" value="L domain-like"/>
    <property type="match status" value="1"/>
</dbReference>
<evidence type="ECO:0000256" key="1">
    <source>
        <dbReference type="SAM" id="MobiDB-lite"/>
    </source>
</evidence>
<dbReference type="InterPro" id="IPR036047">
    <property type="entry name" value="F-box-like_dom_sf"/>
</dbReference>
<comment type="caution">
    <text evidence="3">The sequence shown here is derived from an EMBL/GenBank/DDBJ whole genome shotgun (WGS) entry which is preliminary data.</text>
</comment>
<dbReference type="Gene3D" id="3.80.10.10">
    <property type="entry name" value="Ribonuclease Inhibitor"/>
    <property type="match status" value="1"/>
</dbReference>
<gene>
    <name evidence="3" type="ORF">LUZ62_025702</name>
</gene>
<protein>
    <recommendedName>
        <fullName evidence="2">F-box domain-containing protein</fullName>
    </recommendedName>
</protein>
<dbReference type="AlphaFoldDB" id="A0AAV8HBQ1"/>
<dbReference type="InterPro" id="IPR053197">
    <property type="entry name" value="F-box_SCFL_complex_component"/>
</dbReference>
<dbReference type="Pfam" id="PF24758">
    <property type="entry name" value="LRR_At5g56370"/>
    <property type="match status" value="1"/>
</dbReference>
<dbReference type="EMBL" id="JAMFTS010000001">
    <property type="protein sequence ID" value="KAJ4813136.1"/>
    <property type="molecule type" value="Genomic_DNA"/>
</dbReference>
<dbReference type="PANTHER" id="PTHR34223:SF51">
    <property type="entry name" value="OS06G0556300 PROTEIN"/>
    <property type="match status" value="1"/>
</dbReference>
<organism evidence="3 4">
    <name type="scientific">Rhynchospora pubera</name>
    <dbReference type="NCBI Taxonomy" id="906938"/>
    <lineage>
        <taxon>Eukaryota</taxon>
        <taxon>Viridiplantae</taxon>
        <taxon>Streptophyta</taxon>
        <taxon>Embryophyta</taxon>
        <taxon>Tracheophyta</taxon>
        <taxon>Spermatophyta</taxon>
        <taxon>Magnoliopsida</taxon>
        <taxon>Liliopsida</taxon>
        <taxon>Poales</taxon>
        <taxon>Cyperaceae</taxon>
        <taxon>Cyperoideae</taxon>
        <taxon>Rhynchosporeae</taxon>
        <taxon>Rhynchospora</taxon>
    </lineage>
</organism>
<evidence type="ECO:0000313" key="4">
    <source>
        <dbReference type="Proteomes" id="UP001140206"/>
    </source>
</evidence>
<dbReference type="Proteomes" id="UP001140206">
    <property type="component" value="Chromosome 1"/>
</dbReference>
<name>A0AAV8HBQ1_9POAL</name>
<dbReference type="PANTHER" id="PTHR34223">
    <property type="entry name" value="OS11G0201299 PROTEIN"/>
    <property type="match status" value="1"/>
</dbReference>
<proteinExistence type="predicted"/>
<dbReference type="Gene3D" id="1.20.1280.50">
    <property type="match status" value="1"/>
</dbReference>
<evidence type="ECO:0000259" key="2">
    <source>
        <dbReference type="PROSITE" id="PS50181"/>
    </source>
</evidence>
<dbReference type="InterPro" id="IPR032675">
    <property type="entry name" value="LRR_dom_sf"/>
</dbReference>
<dbReference type="Pfam" id="PF00646">
    <property type="entry name" value="F-box"/>
    <property type="match status" value="1"/>
</dbReference>
<dbReference type="CDD" id="cd22160">
    <property type="entry name" value="F-box_AtFBL13-like"/>
    <property type="match status" value="1"/>
</dbReference>